<evidence type="ECO:0000259" key="2">
    <source>
        <dbReference type="Pfam" id="PF22600"/>
    </source>
</evidence>
<dbReference type="Gene3D" id="3.30.460.10">
    <property type="entry name" value="Beta Polymerase, domain 2"/>
    <property type="match status" value="1"/>
</dbReference>
<evidence type="ECO:0000313" key="4">
    <source>
        <dbReference type="Proteomes" id="UP000019484"/>
    </source>
</evidence>
<comment type="caution">
    <text evidence="3">The sequence shown here is derived from an EMBL/GenBank/DDBJ whole genome shotgun (WGS) entry which is preliminary data.</text>
</comment>
<feature type="compositionally biased region" description="Basic and acidic residues" evidence="1">
    <location>
        <begin position="20"/>
        <end position="31"/>
    </location>
</feature>
<dbReference type="OrthoDB" id="273917at2759"/>
<dbReference type="GO" id="GO:0043634">
    <property type="term" value="P:polyadenylation-dependent ncRNA catabolic process"/>
    <property type="evidence" value="ECO:0007669"/>
    <property type="project" value="TreeGrafter"/>
</dbReference>
<dbReference type="GO" id="GO:1990817">
    <property type="term" value="F:poly(A) RNA polymerase activity"/>
    <property type="evidence" value="ECO:0007669"/>
    <property type="project" value="InterPro"/>
</dbReference>
<dbReference type="GO" id="GO:0003729">
    <property type="term" value="F:mRNA binding"/>
    <property type="evidence" value="ECO:0007669"/>
    <property type="project" value="TreeGrafter"/>
</dbReference>
<dbReference type="InterPro" id="IPR043519">
    <property type="entry name" value="NT_sf"/>
</dbReference>
<name>W9Y857_9EURO</name>
<dbReference type="PANTHER" id="PTHR23092">
    <property type="entry name" value="POLY(A) RNA POLYMERASE"/>
    <property type="match status" value="1"/>
</dbReference>
<feature type="region of interest" description="Disordered" evidence="1">
    <location>
        <begin position="19"/>
        <end position="38"/>
    </location>
</feature>
<dbReference type="AlphaFoldDB" id="W9Y857"/>
<dbReference type="Proteomes" id="UP000019484">
    <property type="component" value="Unassembled WGS sequence"/>
</dbReference>
<dbReference type="Gene3D" id="1.10.1410.10">
    <property type="match status" value="1"/>
</dbReference>
<organism evidence="3 4">
    <name type="scientific">Capronia coronata CBS 617.96</name>
    <dbReference type="NCBI Taxonomy" id="1182541"/>
    <lineage>
        <taxon>Eukaryota</taxon>
        <taxon>Fungi</taxon>
        <taxon>Dikarya</taxon>
        <taxon>Ascomycota</taxon>
        <taxon>Pezizomycotina</taxon>
        <taxon>Eurotiomycetes</taxon>
        <taxon>Chaetothyriomycetidae</taxon>
        <taxon>Chaetothyriales</taxon>
        <taxon>Herpotrichiellaceae</taxon>
        <taxon>Capronia</taxon>
    </lineage>
</organism>
<proteinExistence type="predicted"/>
<dbReference type="PANTHER" id="PTHR23092:SF50">
    <property type="entry name" value="MTF2-LIKE C-TERMINAL DOMAIN-CONTAINING PROTEIN"/>
    <property type="match status" value="1"/>
</dbReference>
<evidence type="ECO:0000313" key="3">
    <source>
        <dbReference type="EMBL" id="EXJ85815.1"/>
    </source>
</evidence>
<accession>W9Y857</accession>
<keyword evidence="4" id="KW-1185">Reference proteome</keyword>
<gene>
    <name evidence="3" type="ORF">A1O1_06184</name>
</gene>
<dbReference type="SUPFAM" id="SSF81301">
    <property type="entry name" value="Nucleotidyltransferase"/>
    <property type="match status" value="1"/>
</dbReference>
<dbReference type="HOGENOM" id="CLU_019612_0_0_1"/>
<dbReference type="RefSeq" id="XP_007725253.1">
    <property type="nucleotide sequence ID" value="XM_007727063.1"/>
</dbReference>
<dbReference type="GO" id="GO:0005730">
    <property type="term" value="C:nucleolus"/>
    <property type="evidence" value="ECO:0007669"/>
    <property type="project" value="TreeGrafter"/>
</dbReference>
<dbReference type="GeneID" id="19161052"/>
<dbReference type="eggNOG" id="KOG1906">
    <property type="taxonomic scope" value="Eukaryota"/>
</dbReference>
<dbReference type="InterPro" id="IPR045862">
    <property type="entry name" value="Trf4-like"/>
</dbReference>
<evidence type="ECO:0000256" key="1">
    <source>
        <dbReference type="SAM" id="MobiDB-lite"/>
    </source>
</evidence>
<dbReference type="GO" id="GO:0031499">
    <property type="term" value="C:TRAMP complex"/>
    <property type="evidence" value="ECO:0007669"/>
    <property type="project" value="TreeGrafter"/>
</dbReference>
<dbReference type="SUPFAM" id="SSF81631">
    <property type="entry name" value="PAP/OAS1 substrate-binding domain"/>
    <property type="match status" value="1"/>
</dbReference>
<reference evidence="3 4" key="1">
    <citation type="submission" date="2013-03" db="EMBL/GenBank/DDBJ databases">
        <title>The Genome Sequence of Capronia coronata CBS 617.96.</title>
        <authorList>
            <consortium name="The Broad Institute Genomics Platform"/>
            <person name="Cuomo C."/>
            <person name="de Hoog S."/>
            <person name="Gorbushina A."/>
            <person name="Walker B."/>
            <person name="Young S.K."/>
            <person name="Zeng Q."/>
            <person name="Gargeya S."/>
            <person name="Fitzgerald M."/>
            <person name="Haas B."/>
            <person name="Abouelleil A."/>
            <person name="Allen A.W."/>
            <person name="Alvarado L."/>
            <person name="Arachchi H.M."/>
            <person name="Berlin A.M."/>
            <person name="Chapman S.B."/>
            <person name="Gainer-Dewar J."/>
            <person name="Goldberg J."/>
            <person name="Griggs A."/>
            <person name="Gujja S."/>
            <person name="Hansen M."/>
            <person name="Howarth C."/>
            <person name="Imamovic A."/>
            <person name="Ireland A."/>
            <person name="Larimer J."/>
            <person name="McCowan C."/>
            <person name="Murphy C."/>
            <person name="Pearson M."/>
            <person name="Poon T.W."/>
            <person name="Priest M."/>
            <person name="Roberts A."/>
            <person name="Saif S."/>
            <person name="Shea T."/>
            <person name="Sisk P."/>
            <person name="Sykes S."/>
            <person name="Wortman J."/>
            <person name="Nusbaum C."/>
            <person name="Birren B."/>
        </authorList>
    </citation>
    <scope>NUCLEOTIDE SEQUENCE [LARGE SCALE GENOMIC DNA]</scope>
    <source>
        <strain evidence="3 4">CBS 617.96</strain>
    </source>
</reference>
<sequence>MKDAVRKVALPSLASSSRIRRSDEFKEEKGTSRGLTNLWLPDDEDQSLATRSRLPWLAHLAEAQTWAPAVDRLSDEIRAFEQYVAPSEEEQLVTELALQDLIQAIKYADENLDIDIVGSRATGTADALSDLDVNVSRPRTPASMDSAKAPMEILNLLERAFRGTHEKIKLDFRPLEVVYNLKSARVPILLCRHRSSGLPIQIQCTPRTYDSTEYVKAFLKEYPTLRSLFKVLKQSLLMRGLTVGSHGGLTSYPLLNMIVAALKFSEGKVHPLDAGRQLLSFLDLYCELDFSSQGISTRPLRFFPKHGGGKQRPSDSVTPDASLLELFPQELEGQRKMSLSRGKSGYLMTLQDPANPFNDVGRSAYMIKDVQATLIDLRAKLNETMAQWDRLSQDSEPSRVASRPQALLEPCLGADYRIYEQERSDLQALGQRLLGPSKATR</sequence>
<protein>
    <recommendedName>
        <fullName evidence="2">Poly(A) RNA polymerase mitochondrial-like central palm domain-containing protein</fullName>
    </recommendedName>
</protein>
<dbReference type="EMBL" id="AMWN01000005">
    <property type="protein sequence ID" value="EXJ85815.1"/>
    <property type="molecule type" value="Genomic_DNA"/>
</dbReference>
<feature type="domain" description="Poly(A) RNA polymerase mitochondrial-like central palm" evidence="2">
    <location>
        <begin position="73"/>
        <end position="204"/>
    </location>
</feature>
<dbReference type="GO" id="GO:0031123">
    <property type="term" value="P:RNA 3'-end processing"/>
    <property type="evidence" value="ECO:0007669"/>
    <property type="project" value="TreeGrafter"/>
</dbReference>
<dbReference type="GO" id="GO:0010605">
    <property type="term" value="P:negative regulation of macromolecule metabolic process"/>
    <property type="evidence" value="ECO:0007669"/>
    <property type="project" value="UniProtKB-ARBA"/>
</dbReference>
<dbReference type="InterPro" id="IPR054708">
    <property type="entry name" value="MTPAP-like_central"/>
</dbReference>
<dbReference type="Pfam" id="PF22600">
    <property type="entry name" value="MTPAP-like_central"/>
    <property type="match status" value="1"/>
</dbReference>
<dbReference type="STRING" id="1182541.W9Y857"/>